<dbReference type="AlphaFoldDB" id="A0A835QC45"/>
<evidence type="ECO:0000313" key="2">
    <source>
        <dbReference type="Proteomes" id="UP000639772"/>
    </source>
</evidence>
<proteinExistence type="predicted"/>
<comment type="caution">
    <text evidence="1">The sequence shown here is derived from an EMBL/GenBank/DDBJ whole genome shotgun (WGS) entry which is preliminary data.</text>
</comment>
<gene>
    <name evidence="1" type="ORF">HPP92_017986</name>
</gene>
<reference evidence="1 2" key="1">
    <citation type="journal article" date="2020" name="Nat. Food">
        <title>A phased Vanilla planifolia genome enables genetic improvement of flavour and production.</title>
        <authorList>
            <person name="Hasing T."/>
            <person name="Tang H."/>
            <person name="Brym M."/>
            <person name="Khazi F."/>
            <person name="Huang T."/>
            <person name="Chambers A.H."/>
        </authorList>
    </citation>
    <scope>NUCLEOTIDE SEQUENCE [LARGE SCALE GENOMIC DNA]</scope>
    <source>
        <tissue evidence="1">Leaf</tissue>
    </source>
</reference>
<dbReference type="OrthoDB" id="1904894at2759"/>
<name>A0A835QC45_VANPL</name>
<sequence>MAPEFASDLMQICRSACVVLPVCHRMIMEIQLSPVPSIDEAVVALDPSAPITSVAGDAMDAFRGESTRRSASFAGESSAGRVSRCQCASTPPPLTVICSNPLTLMGRVLGWLAEVAVSTGDMETGLVMVEAEMELEPKVWE</sequence>
<evidence type="ECO:0000313" key="1">
    <source>
        <dbReference type="EMBL" id="KAG0468658.1"/>
    </source>
</evidence>
<organism evidence="1 2">
    <name type="scientific">Vanilla planifolia</name>
    <name type="common">Vanilla</name>
    <dbReference type="NCBI Taxonomy" id="51239"/>
    <lineage>
        <taxon>Eukaryota</taxon>
        <taxon>Viridiplantae</taxon>
        <taxon>Streptophyta</taxon>
        <taxon>Embryophyta</taxon>
        <taxon>Tracheophyta</taxon>
        <taxon>Spermatophyta</taxon>
        <taxon>Magnoliopsida</taxon>
        <taxon>Liliopsida</taxon>
        <taxon>Asparagales</taxon>
        <taxon>Orchidaceae</taxon>
        <taxon>Vanilloideae</taxon>
        <taxon>Vanilleae</taxon>
        <taxon>Vanilla</taxon>
    </lineage>
</organism>
<dbReference type="EMBL" id="JADCNM010000009">
    <property type="protein sequence ID" value="KAG0468658.1"/>
    <property type="molecule type" value="Genomic_DNA"/>
</dbReference>
<dbReference type="Proteomes" id="UP000639772">
    <property type="component" value="Chromosome 9"/>
</dbReference>
<protein>
    <submittedName>
        <fullName evidence="1">Uncharacterized protein</fullName>
    </submittedName>
</protein>
<accession>A0A835QC45</accession>